<keyword evidence="3" id="KW-1185">Reference proteome</keyword>
<dbReference type="SUPFAM" id="SSF103473">
    <property type="entry name" value="MFS general substrate transporter"/>
    <property type="match status" value="1"/>
</dbReference>
<comment type="caution">
    <text evidence="2">The sequence shown here is derived from an EMBL/GenBank/DDBJ whole genome shotgun (WGS) entry which is preliminary data.</text>
</comment>
<dbReference type="OrthoDB" id="434609at2759"/>
<evidence type="ECO:0000313" key="3">
    <source>
        <dbReference type="Proteomes" id="UP000601435"/>
    </source>
</evidence>
<feature type="transmembrane region" description="Helical" evidence="1">
    <location>
        <begin position="161"/>
        <end position="182"/>
    </location>
</feature>
<dbReference type="AlphaFoldDB" id="A0A812MNI0"/>
<keyword evidence="1" id="KW-1133">Transmembrane helix</keyword>
<name>A0A812MNI0_9DINO</name>
<dbReference type="InterPro" id="IPR036259">
    <property type="entry name" value="MFS_trans_sf"/>
</dbReference>
<feature type="transmembrane region" description="Helical" evidence="1">
    <location>
        <begin position="248"/>
        <end position="269"/>
    </location>
</feature>
<feature type="transmembrane region" description="Helical" evidence="1">
    <location>
        <begin position="276"/>
        <end position="294"/>
    </location>
</feature>
<keyword evidence="1" id="KW-0472">Membrane</keyword>
<keyword evidence="1" id="KW-0812">Transmembrane</keyword>
<evidence type="ECO:0000256" key="1">
    <source>
        <dbReference type="SAM" id="Phobius"/>
    </source>
</evidence>
<feature type="transmembrane region" description="Helical" evidence="1">
    <location>
        <begin position="203"/>
        <end position="223"/>
    </location>
</feature>
<organism evidence="2 3">
    <name type="scientific">Symbiodinium necroappetens</name>
    <dbReference type="NCBI Taxonomy" id="1628268"/>
    <lineage>
        <taxon>Eukaryota</taxon>
        <taxon>Sar</taxon>
        <taxon>Alveolata</taxon>
        <taxon>Dinophyceae</taxon>
        <taxon>Suessiales</taxon>
        <taxon>Symbiodiniaceae</taxon>
        <taxon>Symbiodinium</taxon>
    </lineage>
</organism>
<evidence type="ECO:0000313" key="2">
    <source>
        <dbReference type="EMBL" id="CAE7272347.1"/>
    </source>
</evidence>
<feature type="transmembrane region" description="Helical" evidence="1">
    <location>
        <begin position="72"/>
        <end position="100"/>
    </location>
</feature>
<accession>A0A812MNI0</accession>
<dbReference type="Proteomes" id="UP000601435">
    <property type="component" value="Unassembled WGS sequence"/>
</dbReference>
<feature type="transmembrane region" description="Helical" evidence="1">
    <location>
        <begin position="363"/>
        <end position="383"/>
    </location>
</feature>
<feature type="transmembrane region" description="Helical" evidence="1">
    <location>
        <begin position="300"/>
        <end position="323"/>
    </location>
</feature>
<feature type="non-terminal residue" evidence="2">
    <location>
        <position position="395"/>
    </location>
</feature>
<reference evidence="2" key="1">
    <citation type="submission" date="2021-02" db="EMBL/GenBank/DDBJ databases">
        <authorList>
            <person name="Dougan E. K."/>
            <person name="Rhodes N."/>
            <person name="Thang M."/>
            <person name="Chan C."/>
        </authorList>
    </citation>
    <scope>NUCLEOTIDE SEQUENCE</scope>
</reference>
<sequence>VLVYTLSNTILSVNCHAFRLALPWLTSPLHLKNGALGFLPMVEMTFLLVSGLASAKIVFVRPEQYHQLLTALLLWLSTFFALLPLCCETMAAMVVAYVAMILPRPWIWHVAALLVANLHEDLSKSSAAQSFAQGGFALGSVVVVLGNQLSSTGLSPVATCVIGAVSVVMSAVFFVSQCLTATTRRTASRLPSRRVSGSKLSKWPCSFTLACCLLACLAAAVGGRAGDMHPEVMRDLKFDVTASAACKVTFYTFLALSRMVLAPSILWCYELRPSSVIMAGSGLGLLSCIPALIWPTHLLAVLVLVAGLGTGVGPIEAMCISMIKEYKELTSIDMALLCVSLTLGAGAGSLPAVAGIIPGLGAGSFFLVKHVMCWLLLVVTLIVDRCFPHNDAEAP</sequence>
<feature type="transmembrane region" description="Helical" evidence="1">
    <location>
        <begin position="335"/>
        <end position="357"/>
    </location>
</feature>
<gene>
    <name evidence="2" type="primary">speE</name>
    <name evidence="2" type="ORF">SNEC2469_LOCUS6549</name>
</gene>
<proteinExistence type="predicted"/>
<feature type="transmembrane region" description="Helical" evidence="1">
    <location>
        <begin position="38"/>
        <end position="60"/>
    </location>
</feature>
<protein>
    <submittedName>
        <fullName evidence="2">SpeE protein</fullName>
    </submittedName>
</protein>
<dbReference type="EMBL" id="CAJNJA010011426">
    <property type="protein sequence ID" value="CAE7272347.1"/>
    <property type="molecule type" value="Genomic_DNA"/>
</dbReference>